<reference evidence="2 3" key="1">
    <citation type="submission" date="2016-05" db="EMBL/GenBank/DDBJ databases">
        <title>First whole genome sequencing of Entamoeba histolytica HM1:IMSS-clone-6.</title>
        <authorList>
            <person name="Mukherjee Avik.K."/>
            <person name="Izumyama S."/>
            <person name="Nakada-Tsukui K."/>
            <person name="Nozaki T."/>
        </authorList>
    </citation>
    <scope>NUCLEOTIDE SEQUENCE [LARGE SCALE GENOMIC DNA]</scope>
    <source>
        <strain evidence="2 3">HM1:IMSS clone 6</strain>
    </source>
</reference>
<feature type="domain" description="TLDc" evidence="1">
    <location>
        <begin position="440"/>
        <end position="601"/>
    </location>
</feature>
<evidence type="ECO:0000313" key="2">
    <source>
        <dbReference type="EMBL" id="GAT99070.1"/>
    </source>
</evidence>
<dbReference type="InterPro" id="IPR006571">
    <property type="entry name" value="TLDc_dom"/>
</dbReference>
<proteinExistence type="predicted"/>
<evidence type="ECO:0000259" key="1">
    <source>
        <dbReference type="PROSITE" id="PS51886"/>
    </source>
</evidence>
<accession>A0A5K1VP12</accession>
<protein>
    <submittedName>
        <fullName evidence="2">Tld domain containing protein</fullName>
    </submittedName>
</protein>
<sequence length="601" mass="67894">MNTESNDTSLVEKFSIEGSESTSQVSLKDIKNDKDHISSVIGYVKQSNTSIISLFNGYPRWCSLDTSNNTLSDAIANIGESCRRWCFLRINMVSTVPESFYQKYLLYLSLPLVPRPPPYSFSTFLPDPRKSDIIRIGNISLQRTALHKNPLGINDIHPPFSRSWKTYVKKGIGLNYQRMFFVKYTGIESFIREHPDYYLSSVLHSFGGCCPPNTILSFPFTYNGIFHIKEHPLLEERALSSIGFILSILSIHNPNITFCPILPNILGIVASCCTLDETLCFGQALLTHSSQSNNLLPLHPVDYVLIQDSLIDTLKSYFPNKSQIINALSVNTFLKYYTNFMVGYVSYGALFCILDQFLVSGIKTITRYILAAAKVAEDILNCAETTDEFVSVLNYVLLAYPDPSILMKNALKIDLTTIPLNQPSQDRHSFTPLKMNINTSVIEYSTLELIWQHIPVHRRVLEPNIVFNSSIDGVSFNHMYNKVRKYQPLLFVLKTEQGIVGMFLSHSLLLGSAPYFGNGEDFLFKIDLNKILHTYHWTEKNSLFCSTKNENLFFGGGGEGPALLVKKNFTVSSYSSETFGNPRLFDKVNLPIVCLEIFTMG</sequence>
<dbReference type="SMART" id="SM00584">
    <property type="entry name" value="TLDc"/>
    <property type="match status" value="1"/>
</dbReference>
<dbReference type="AlphaFoldDB" id="A0A5K1VP12"/>
<comment type="caution">
    <text evidence="2">The sequence shown here is derived from an EMBL/GenBank/DDBJ whole genome shotgun (WGS) entry which is preliminary data.</text>
</comment>
<dbReference type="OMA" id="FYHMYNK"/>
<dbReference type="VEuPathDB" id="AmoebaDB:EHI5A_125060"/>
<dbReference type="Proteomes" id="UP000078387">
    <property type="component" value="Unassembled WGS sequence"/>
</dbReference>
<organism evidence="2 3">
    <name type="scientific">Entamoeba histolytica</name>
    <dbReference type="NCBI Taxonomy" id="5759"/>
    <lineage>
        <taxon>Eukaryota</taxon>
        <taxon>Amoebozoa</taxon>
        <taxon>Evosea</taxon>
        <taxon>Archamoebae</taxon>
        <taxon>Mastigamoebida</taxon>
        <taxon>Entamoebidae</taxon>
        <taxon>Entamoeba</taxon>
    </lineage>
</organism>
<dbReference type="PANTHER" id="PTHR23354">
    <property type="entry name" value="NUCLEOLAR PROTEIN 7/ESTROGEN RECEPTOR COACTIVATOR-RELATED"/>
    <property type="match status" value="1"/>
</dbReference>
<dbReference type="VEuPathDB" id="AmoebaDB:EHI_200960"/>
<dbReference type="EMBL" id="BDEQ01000001">
    <property type="protein sequence ID" value="GAT99070.1"/>
    <property type="molecule type" value="Genomic_DNA"/>
</dbReference>
<gene>
    <name evidence="2" type="ORF">CL6EHI_200960</name>
</gene>
<name>A0A5K1VP12_ENTHI</name>
<evidence type="ECO:0000313" key="3">
    <source>
        <dbReference type="Proteomes" id="UP000078387"/>
    </source>
</evidence>
<dbReference type="PROSITE" id="PS51886">
    <property type="entry name" value="TLDC"/>
    <property type="match status" value="1"/>
</dbReference>
<dbReference type="VEuPathDB" id="AmoebaDB:EHI7A_115180"/>
<dbReference type="VEuPathDB" id="AmoebaDB:EHI8A_125640"/>
<dbReference type="Pfam" id="PF07534">
    <property type="entry name" value="TLD"/>
    <property type="match status" value="1"/>
</dbReference>
<dbReference type="VEuPathDB" id="AmoebaDB:KM1_147200"/>
<dbReference type="PANTHER" id="PTHR23354:SF122">
    <property type="entry name" value="GTPASE-ACTIVATING PROTEIN SKYWALKER"/>
    <property type="match status" value="1"/>
</dbReference>